<dbReference type="GO" id="GO:0071555">
    <property type="term" value="P:cell wall organization"/>
    <property type="evidence" value="ECO:0007669"/>
    <property type="project" value="UniProtKB-KW"/>
</dbReference>
<proteinExistence type="inferred from homology"/>
<dbReference type="SUPFAM" id="SSF53623">
    <property type="entry name" value="MurD-like peptide ligases, catalytic domain"/>
    <property type="match status" value="1"/>
</dbReference>
<sequence length="447" mass="49502">MISVSLSKLAEITDGKLYGNNCLFDCISTNTKQIISGSLFIAIIGKRFDAHNFAYDAISQGAKALLVNKYLPISIPQVVVRDTTSSFGIFSAWVRKQVPTRIVALTGSTGKTSVREMTAAILHQCGHTLCNQGNLNNKFGVPMTLVRLTNEHKYAVIELGAARQGDISYTTKLVYPENVLVNNISASHLEGFGSLSNIAKEKGEIFNNFSNKGIAIINDDSNDWLNWQKYLINKTVWRFSLKNRFSDFFAYNIITNETSTSFSVKTPFGSLELNIPLIGIHNISNALAATSLSLSLGIQLEAVSNGLRTFNAIPGRLFPIYLSRYQILLDDSYNANVGSMKAAMKLLSSMTGYRVMVVGDLAELGDKSNQIHRSLGIYSRNMSIDLIISIGKHSHLISENSIIGEHYINKKTLIKRLKLLLFKHQKIIILIKGSRSANMEQIVQELL</sequence>
<comment type="similarity">
    <text evidence="10">Belongs to the MurCDEF family. MurF subfamily.</text>
</comment>
<keyword evidence="4 10" id="KW-0547">Nucleotide-binding</keyword>
<keyword evidence="6 10" id="KW-0133">Cell shape</keyword>
<comment type="catalytic activity">
    <reaction evidence="10 11">
        <text>D-alanyl-D-alanine + UDP-N-acetyl-alpha-D-muramoyl-L-alanyl-gamma-D-glutamyl-meso-2,6-diaminopimelate + ATP = UDP-N-acetyl-alpha-D-muramoyl-L-alanyl-gamma-D-glutamyl-meso-2,6-diaminopimeloyl-D-alanyl-D-alanine + ADP + phosphate + H(+)</text>
        <dbReference type="Rhea" id="RHEA:28374"/>
        <dbReference type="ChEBI" id="CHEBI:15378"/>
        <dbReference type="ChEBI" id="CHEBI:30616"/>
        <dbReference type="ChEBI" id="CHEBI:43474"/>
        <dbReference type="ChEBI" id="CHEBI:57822"/>
        <dbReference type="ChEBI" id="CHEBI:61386"/>
        <dbReference type="ChEBI" id="CHEBI:83905"/>
        <dbReference type="ChEBI" id="CHEBI:456216"/>
        <dbReference type="EC" id="6.3.2.10"/>
    </reaction>
</comment>
<dbReference type="InterPro" id="IPR035911">
    <property type="entry name" value="MurE/MurF_N"/>
</dbReference>
<dbReference type="InterPro" id="IPR036565">
    <property type="entry name" value="Mur-like_cat_sf"/>
</dbReference>
<dbReference type="InterPro" id="IPR013221">
    <property type="entry name" value="Mur_ligase_cen"/>
</dbReference>
<dbReference type="InterPro" id="IPR036615">
    <property type="entry name" value="Mur_ligase_C_dom_sf"/>
</dbReference>
<dbReference type="GO" id="GO:0008766">
    <property type="term" value="F:UDP-N-acetylmuramoylalanyl-D-glutamyl-2,6-diaminopimelate-D-alanyl-D-alanine ligase activity"/>
    <property type="evidence" value="ECO:0007669"/>
    <property type="project" value="RHEA"/>
</dbReference>
<keyword evidence="2 10" id="KW-0436">Ligase</keyword>
<comment type="caution">
    <text evidence="14">The sequence shown here is derived from an EMBL/GenBank/DDBJ whole genome shotgun (WGS) entry which is preliminary data.</text>
</comment>
<dbReference type="UniPathway" id="UPA00219"/>
<accession>A0A2P5SY67</accession>
<keyword evidence="3 10" id="KW-0132">Cell division</keyword>
<dbReference type="PANTHER" id="PTHR43024:SF1">
    <property type="entry name" value="UDP-N-ACETYLMURAMOYL-TRIPEPTIDE--D-ALANYL-D-ALANINE LIGASE"/>
    <property type="match status" value="1"/>
</dbReference>
<dbReference type="InterPro" id="IPR004101">
    <property type="entry name" value="Mur_ligase_C"/>
</dbReference>
<dbReference type="EC" id="6.3.2.10" evidence="10 11"/>
<dbReference type="Pfam" id="PF08245">
    <property type="entry name" value="Mur_ligase_M"/>
    <property type="match status" value="1"/>
</dbReference>
<evidence type="ECO:0000256" key="10">
    <source>
        <dbReference type="HAMAP-Rule" id="MF_02019"/>
    </source>
</evidence>
<dbReference type="Gene3D" id="3.40.1390.10">
    <property type="entry name" value="MurE/MurF, N-terminal domain"/>
    <property type="match status" value="1"/>
</dbReference>
<keyword evidence="9 10" id="KW-0961">Cell wall biogenesis/degradation</keyword>
<dbReference type="Gene3D" id="3.90.190.20">
    <property type="entry name" value="Mur ligase, C-terminal domain"/>
    <property type="match status" value="1"/>
</dbReference>
<dbReference type="GO" id="GO:0009252">
    <property type="term" value="P:peptidoglycan biosynthetic process"/>
    <property type="evidence" value="ECO:0007669"/>
    <property type="project" value="UniProtKB-UniRule"/>
</dbReference>
<feature type="domain" description="Mur ligase central" evidence="13">
    <location>
        <begin position="106"/>
        <end position="291"/>
    </location>
</feature>
<organism evidence="14 15">
    <name type="scientific">Candidatus Pantoea edessiphila</name>
    <dbReference type="NCBI Taxonomy" id="2044610"/>
    <lineage>
        <taxon>Bacteria</taxon>
        <taxon>Pseudomonadati</taxon>
        <taxon>Pseudomonadota</taxon>
        <taxon>Gammaproteobacteria</taxon>
        <taxon>Enterobacterales</taxon>
        <taxon>Erwiniaceae</taxon>
        <taxon>Pantoea</taxon>
    </lineage>
</organism>
<dbReference type="InterPro" id="IPR005863">
    <property type="entry name" value="UDP-N-AcMur_synth"/>
</dbReference>
<protein>
    <recommendedName>
        <fullName evidence="10 11">UDP-N-acetylmuramoyl-tripeptide--D-alanyl-D-alanine ligase</fullName>
        <ecNumber evidence="10 11">6.3.2.10</ecNumber>
    </recommendedName>
    <alternativeName>
        <fullName evidence="10">D-alanyl-D-alanine-adding enzyme</fullName>
    </alternativeName>
</protein>
<feature type="domain" description="Mur ligase C-terminal" evidence="12">
    <location>
        <begin position="327"/>
        <end position="435"/>
    </location>
</feature>
<dbReference type="EMBL" id="PDKS01000002">
    <property type="protein sequence ID" value="PPI87243.1"/>
    <property type="molecule type" value="Genomic_DNA"/>
</dbReference>
<evidence type="ECO:0000259" key="12">
    <source>
        <dbReference type="Pfam" id="PF02875"/>
    </source>
</evidence>
<evidence type="ECO:0000256" key="5">
    <source>
        <dbReference type="ARBA" id="ARBA00022840"/>
    </source>
</evidence>
<dbReference type="RefSeq" id="WP_136131648.1">
    <property type="nucleotide sequence ID" value="NZ_PDKS01000002.1"/>
</dbReference>
<keyword evidence="1 10" id="KW-0963">Cytoplasm</keyword>
<dbReference type="GO" id="GO:0047480">
    <property type="term" value="F:UDP-N-acetylmuramoyl-tripeptide-D-alanyl-D-alanine ligase activity"/>
    <property type="evidence" value="ECO:0007669"/>
    <property type="project" value="UniProtKB-UniRule"/>
</dbReference>
<dbReference type="HAMAP" id="MF_02019">
    <property type="entry name" value="MurF"/>
    <property type="match status" value="1"/>
</dbReference>
<dbReference type="AlphaFoldDB" id="A0A2P5SY67"/>
<comment type="function">
    <text evidence="10 11">Involved in cell wall formation. Catalyzes the final step in the synthesis of UDP-N-acetylmuramoyl-pentapeptide, the precursor of murein.</text>
</comment>
<name>A0A2P5SY67_9GAMM</name>
<dbReference type="InterPro" id="IPR051046">
    <property type="entry name" value="MurCDEF_CellWall_CoF430Synth"/>
</dbReference>
<dbReference type="NCBIfam" id="NF008041">
    <property type="entry name" value="PRK10773.1"/>
    <property type="match status" value="1"/>
</dbReference>
<evidence type="ECO:0000313" key="15">
    <source>
        <dbReference type="Proteomes" id="UP000296034"/>
    </source>
</evidence>
<feature type="binding site" evidence="10">
    <location>
        <begin position="107"/>
        <end position="113"/>
    </location>
    <ligand>
        <name>ATP</name>
        <dbReference type="ChEBI" id="CHEBI:30616"/>
    </ligand>
</feature>
<dbReference type="SUPFAM" id="SSF63418">
    <property type="entry name" value="MurE/MurF N-terminal domain"/>
    <property type="match status" value="1"/>
</dbReference>
<comment type="subcellular location">
    <subcellularLocation>
        <location evidence="10 11">Cytoplasm</location>
    </subcellularLocation>
</comment>
<dbReference type="Gene3D" id="3.40.1190.10">
    <property type="entry name" value="Mur-like, catalytic domain"/>
    <property type="match status" value="1"/>
</dbReference>
<evidence type="ECO:0000256" key="8">
    <source>
        <dbReference type="ARBA" id="ARBA00023306"/>
    </source>
</evidence>
<evidence type="ECO:0000256" key="9">
    <source>
        <dbReference type="ARBA" id="ARBA00023316"/>
    </source>
</evidence>
<gene>
    <name evidence="10" type="primary">murF</name>
    <name evidence="14" type="ORF">CRV11_01780</name>
</gene>
<dbReference type="Proteomes" id="UP000296034">
    <property type="component" value="Unassembled WGS sequence"/>
</dbReference>
<keyword evidence="8 10" id="KW-0131">Cell cycle</keyword>
<evidence type="ECO:0000259" key="13">
    <source>
        <dbReference type="Pfam" id="PF08245"/>
    </source>
</evidence>
<dbReference type="SUPFAM" id="SSF53244">
    <property type="entry name" value="MurD-like peptide ligases, peptide-binding domain"/>
    <property type="match status" value="1"/>
</dbReference>
<evidence type="ECO:0000256" key="4">
    <source>
        <dbReference type="ARBA" id="ARBA00022741"/>
    </source>
</evidence>
<evidence type="ECO:0000256" key="2">
    <source>
        <dbReference type="ARBA" id="ARBA00022598"/>
    </source>
</evidence>
<evidence type="ECO:0000256" key="7">
    <source>
        <dbReference type="ARBA" id="ARBA00022984"/>
    </source>
</evidence>
<dbReference type="OrthoDB" id="9801978at2"/>
<dbReference type="GO" id="GO:0005524">
    <property type="term" value="F:ATP binding"/>
    <property type="evidence" value="ECO:0007669"/>
    <property type="project" value="UniProtKB-UniRule"/>
</dbReference>
<keyword evidence="5 10" id="KW-0067">ATP-binding</keyword>
<keyword evidence="7 10" id="KW-0573">Peptidoglycan synthesis</keyword>
<evidence type="ECO:0000256" key="1">
    <source>
        <dbReference type="ARBA" id="ARBA00022490"/>
    </source>
</evidence>
<dbReference type="NCBIfam" id="TIGR01143">
    <property type="entry name" value="murF"/>
    <property type="match status" value="1"/>
</dbReference>
<evidence type="ECO:0000256" key="3">
    <source>
        <dbReference type="ARBA" id="ARBA00022618"/>
    </source>
</evidence>
<dbReference type="GO" id="GO:0051301">
    <property type="term" value="P:cell division"/>
    <property type="evidence" value="ECO:0007669"/>
    <property type="project" value="UniProtKB-KW"/>
</dbReference>
<evidence type="ECO:0000313" key="14">
    <source>
        <dbReference type="EMBL" id="PPI87243.1"/>
    </source>
</evidence>
<dbReference type="PANTHER" id="PTHR43024">
    <property type="entry name" value="UDP-N-ACETYLMURAMOYL-TRIPEPTIDE--D-ALANYL-D-ALANINE LIGASE"/>
    <property type="match status" value="1"/>
</dbReference>
<dbReference type="GO" id="GO:0008360">
    <property type="term" value="P:regulation of cell shape"/>
    <property type="evidence" value="ECO:0007669"/>
    <property type="project" value="UniProtKB-KW"/>
</dbReference>
<dbReference type="GO" id="GO:0005737">
    <property type="term" value="C:cytoplasm"/>
    <property type="evidence" value="ECO:0007669"/>
    <property type="project" value="UniProtKB-SubCell"/>
</dbReference>
<dbReference type="Pfam" id="PF02875">
    <property type="entry name" value="Mur_ligase_C"/>
    <property type="match status" value="1"/>
</dbReference>
<reference evidence="14 15" key="1">
    <citation type="journal article" date="2018" name="Genome Biol. Evol.">
        <title>Cladogenesis and Genomic Streamlining in Extracellular Endosymbionts of Tropical Stink Bugs.</title>
        <authorList>
            <person name="Otero-Bravo A."/>
            <person name="Goffredi S."/>
            <person name="Sabree Z.L."/>
        </authorList>
    </citation>
    <scope>NUCLEOTIDE SEQUENCE [LARGE SCALE GENOMIC DNA]</scope>
    <source>
        <strain evidence="14 15">SoET</strain>
    </source>
</reference>
<evidence type="ECO:0000256" key="11">
    <source>
        <dbReference type="RuleBase" id="RU004136"/>
    </source>
</evidence>
<evidence type="ECO:0000256" key="6">
    <source>
        <dbReference type="ARBA" id="ARBA00022960"/>
    </source>
</evidence>
<comment type="pathway">
    <text evidence="10 11">Cell wall biogenesis; peptidoglycan biosynthesis.</text>
</comment>